<comment type="caution">
    <text evidence="11">The sequence shown here is derived from an EMBL/GenBank/DDBJ whole genome shotgun (WGS) entry which is preliminary data.</text>
</comment>
<comment type="pathway">
    <text evidence="9">Protein modification; lipoprotein biosynthesis (signal peptide cleavage).</text>
</comment>
<evidence type="ECO:0000256" key="3">
    <source>
        <dbReference type="ARBA" id="ARBA00022670"/>
    </source>
</evidence>
<evidence type="ECO:0000256" key="10">
    <source>
        <dbReference type="RuleBase" id="RU004181"/>
    </source>
</evidence>
<evidence type="ECO:0000256" key="2">
    <source>
        <dbReference type="ARBA" id="ARBA00022475"/>
    </source>
</evidence>
<dbReference type="AlphaFoldDB" id="K2BCM5"/>
<comment type="function">
    <text evidence="9">This protein specifically catalyzes the removal of signal peptides from prolipoproteins.</text>
</comment>
<reference evidence="11" key="1">
    <citation type="journal article" date="2012" name="Science">
        <title>Fermentation, hydrogen, and sulfur metabolism in multiple uncultivated bacterial phyla.</title>
        <authorList>
            <person name="Wrighton K.C."/>
            <person name="Thomas B.C."/>
            <person name="Sharon I."/>
            <person name="Miller C.S."/>
            <person name="Castelle C.J."/>
            <person name="VerBerkmoes N.C."/>
            <person name="Wilkins M.J."/>
            <person name="Hettich R.L."/>
            <person name="Lipton M.S."/>
            <person name="Williams K.H."/>
            <person name="Long P.E."/>
            <person name="Banfield J.F."/>
        </authorList>
    </citation>
    <scope>NUCLEOTIDE SEQUENCE [LARGE SCALE GENOMIC DNA]</scope>
</reference>
<comment type="subcellular location">
    <subcellularLocation>
        <location evidence="9">Cell membrane</location>
        <topology evidence="9">Multi-pass membrane protein</topology>
    </subcellularLocation>
</comment>
<sequence>MYFYLIALFSIMVDLTSKFFMESFLLNGRKISLIWEILSLELVRNTGIAFSLPLGWLVLKIITVLIIGLIIFYYFKYEKKHIINQIAFGLIVGWALWNWVERLFNSAVIDFINLKYFAIFNFADIFINIWVIILIINYLVLCKKKEK</sequence>
<feature type="transmembrane region" description="Helical" evidence="9">
    <location>
        <begin position="82"/>
        <end position="100"/>
    </location>
</feature>
<evidence type="ECO:0000256" key="4">
    <source>
        <dbReference type="ARBA" id="ARBA00022692"/>
    </source>
</evidence>
<accession>K2BCM5</accession>
<dbReference type="PRINTS" id="PR00781">
    <property type="entry name" value="LIPOSIGPTASE"/>
</dbReference>
<dbReference type="InterPro" id="IPR001872">
    <property type="entry name" value="Peptidase_A8"/>
</dbReference>
<proteinExistence type="inferred from homology"/>
<dbReference type="EC" id="3.4.23.36" evidence="9"/>
<keyword evidence="4 9" id="KW-0812">Transmembrane</keyword>
<evidence type="ECO:0000256" key="6">
    <source>
        <dbReference type="ARBA" id="ARBA00022801"/>
    </source>
</evidence>
<feature type="active site" evidence="9">
    <location>
        <position position="124"/>
    </location>
</feature>
<name>K2BCM5_9BACT</name>
<evidence type="ECO:0000256" key="8">
    <source>
        <dbReference type="ARBA" id="ARBA00023136"/>
    </source>
</evidence>
<evidence type="ECO:0000313" key="11">
    <source>
        <dbReference type="EMBL" id="EKD66528.1"/>
    </source>
</evidence>
<feature type="transmembrane region" description="Helical" evidence="9">
    <location>
        <begin position="120"/>
        <end position="141"/>
    </location>
</feature>
<keyword evidence="5 9" id="KW-0064">Aspartyl protease</keyword>
<evidence type="ECO:0000256" key="9">
    <source>
        <dbReference type="HAMAP-Rule" id="MF_00161"/>
    </source>
</evidence>
<keyword evidence="6 9" id="KW-0378">Hydrolase</keyword>
<keyword evidence="8 9" id="KW-0472">Membrane</keyword>
<dbReference type="EMBL" id="AMFJ01021624">
    <property type="protein sequence ID" value="EKD66528.1"/>
    <property type="molecule type" value="Genomic_DNA"/>
</dbReference>
<protein>
    <recommendedName>
        <fullName evidence="9">Lipoprotein signal peptidase</fullName>
        <ecNumber evidence="9">3.4.23.36</ecNumber>
    </recommendedName>
    <alternativeName>
        <fullName evidence="9">Prolipoprotein signal peptidase</fullName>
    </alternativeName>
    <alternativeName>
        <fullName evidence="9">Signal peptidase II</fullName>
        <shortName evidence="9">SPase II</shortName>
    </alternativeName>
</protein>
<evidence type="ECO:0000256" key="7">
    <source>
        <dbReference type="ARBA" id="ARBA00022989"/>
    </source>
</evidence>
<dbReference type="HAMAP" id="MF_00161">
    <property type="entry name" value="LspA"/>
    <property type="match status" value="1"/>
</dbReference>
<dbReference type="NCBIfam" id="TIGR00077">
    <property type="entry name" value="lspA"/>
    <property type="match status" value="1"/>
</dbReference>
<evidence type="ECO:0000256" key="1">
    <source>
        <dbReference type="ARBA" id="ARBA00006139"/>
    </source>
</evidence>
<dbReference type="UniPathway" id="UPA00665"/>
<dbReference type="GO" id="GO:0004190">
    <property type="term" value="F:aspartic-type endopeptidase activity"/>
    <property type="evidence" value="ECO:0007669"/>
    <property type="project" value="UniProtKB-UniRule"/>
</dbReference>
<feature type="transmembrane region" description="Helical" evidence="9">
    <location>
        <begin position="56"/>
        <end position="75"/>
    </location>
</feature>
<dbReference type="PANTHER" id="PTHR33695">
    <property type="entry name" value="LIPOPROTEIN SIGNAL PEPTIDASE"/>
    <property type="match status" value="1"/>
</dbReference>
<keyword evidence="3 9" id="KW-0645">Protease</keyword>
<gene>
    <name evidence="9" type="primary">lspA</name>
    <name evidence="11" type="ORF">ACD_49C00038G0062</name>
</gene>
<dbReference type="GO" id="GO:0006508">
    <property type="term" value="P:proteolysis"/>
    <property type="evidence" value="ECO:0007669"/>
    <property type="project" value="UniProtKB-KW"/>
</dbReference>
<comment type="caution">
    <text evidence="9">Lacks conserved residue(s) required for the propagation of feature annotation.</text>
</comment>
<evidence type="ECO:0000256" key="5">
    <source>
        <dbReference type="ARBA" id="ARBA00022750"/>
    </source>
</evidence>
<comment type="similarity">
    <text evidence="1 9 10">Belongs to the peptidase A8 family.</text>
</comment>
<feature type="active site" evidence="9">
    <location>
        <position position="110"/>
    </location>
</feature>
<organism evidence="11">
    <name type="scientific">uncultured bacterium</name>
    <name type="common">gcode 4</name>
    <dbReference type="NCBI Taxonomy" id="1234023"/>
    <lineage>
        <taxon>Bacteria</taxon>
        <taxon>environmental samples</taxon>
    </lineage>
</organism>
<dbReference type="PANTHER" id="PTHR33695:SF1">
    <property type="entry name" value="LIPOPROTEIN SIGNAL PEPTIDASE"/>
    <property type="match status" value="1"/>
</dbReference>
<dbReference type="Pfam" id="PF01252">
    <property type="entry name" value="Peptidase_A8"/>
    <property type="match status" value="1"/>
</dbReference>
<keyword evidence="2 9" id="KW-1003">Cell membrane</keyword>
<comment type="catalytic activity">
    <reaction evidence="9">
        <text>Release of signal peptides from bacterial membrane prolipoproteins. Hydrolyzes -Xaa-Yaa-Zaa-|-(S,diacylglyceryl)Cys-, in which Xaa is hydrophobic (preferably Leu), and Yaa (Ala or Ser) and Zaa (Gly or Ala) have small, neutral side chains.</text>
        <dbReference type="EC" id="3.4.23.36"/>
    </reaction>
</comment>
<dbReference type="GO" id="GO:0005886">
    <property type="term" value="C:plasma membrane"/>
    <property type="evidence" value="ECO:0007669"/>
    <property type="project" value="UniProtKB-SubCell"/>
</dbReference>
<keyword evidence="7 9" id="KW-1133">Transmembrane helix</keyword>